<feature type="domain" description="DUF4185" evidence="2">
    <location>
        <begin position="218"/>
        <end position="360"/>
    </location>
</feature>
<organism evidence="3 4">
    <name type="scientific">Paraphaeosphaeria minitans</name>
    <dbReference type="NCBI Taxonomy" id="565426"/>
    <lineage>
        <taxon>Eukaryota</taxon>
        <taxon>Fungi</taxon>
        <taxon>Dikarya</taxon>
        <taxon>Ascomycota</taxon>
        <taxon>Pezizomycotina</taxon>
        <taxon>Dothideomycetes</taxon>
        <taxon>Pleosporomycetidae</taxon>
        <taxon>Pleosporales</taxon>
        <taxon>Massarineae</taxon>
        <taxon>Didymosphaeriaceae</taxon>
        <taxon>Paraphaeosphaeria</taxon>
    </lineage>
</organism>
<evidence type="ECO:0000259" key="2">
    <source>
        <dbReference type="Pfam" id="PF13810"/>
    </source>
</evidence>
<dbReference type="OrthoDB" id="2583188at2759"/>
<dbReference type="EMBL" id="WJXW01000001">
    <property type="protein sequence ID" value="KAF9741960.1"/>
    <property type="molecule type" value="Genomic_DNA"/>
</dbReference>
<protein>
    <submittedName>
        <fullName evidence="3">Secreted protein</fullName>
    </submittedName>
</protein>
<sequence length="375" mass="39734">MRSILYTTVASLLANPALSLVARGNLPPKFTVDSIGIQSSNFPGVYRDGGGGGTVNGVNMMTFSDTTTTTTGGITGPLKGFTDNTIAYVGHDGAPLHQTTDFGADGVPRMPIPFTQNETQYTADHFDKDGSRCVLWPQASIATIPTPDDSELGIAVYPVALYSSSTGTQTDLYNTLVEISADPVAGPQVARAVPQLFYAAQGPLYGGFSTVAAHGAPELYLFSKEWDASTLTGGMRVAKVATSSYRDRATYAYWDGSAWTADLAAASSAPAGLLFESSLSTGDVFWSDYYGTYVAVYFNSFADSTYYMRYALDGTVTGKWSDEIKLAATQPGTGSQPYNYAGHAYPTFGQSGKELVLSYTMAGGALTDMLKVTFA</sequence>
<dbReference type="InterPro" id="IPR025442">
    <property type="entry name" value="DUF4185"/>
</dbReference>
<evidence type="ECO:0000313" key="3">
    <source>
        <dbReference type="EMBL" id="KAF9741960.1"/>
    </source>
</evidence>
<accession>A0A9P6GVP9</accession>
<dbReference type="AlphaFoldDB" id="A0A9P6GVP9"/>
<proteinExistence type="predicted"/>
<dbReference type="Proteomes" id="UP000756921">
    <property type="component" value="Unassembled WGS sequence"/>
</dbReference>
<feature type="signal peptide" evidence="1">
    <location>
        <begin position="1"/>
        <end position="19"/>
    </location>
</feature>
<dbReference type="Pfam" id="PF13810">
    <property type="entry name" value="DUF4185"/>
    <property type="match status" value="1"/>
</dbReference>
<comment type="caution">
    <text evidence="3">The sequence shown here is derived from an EMBL/GenBank/DDBJ whole genome shotgun (WGS) entry which is preliminary data.</text>
</comment>
<feature type="chain" id="PRO_5040159016" evidence="1">
    <location>
        <begin position="20"/>
        <end position="375"/>
    </location>
</feature>
<reference evidence="3" key="1">
    <citation type="journal article" date="2020" name="Mol. Plant Microbe Interact.">
        <title>Genome Sequence of the Biocontrol Agent Coniothyrium minitans strain Conio (IMI 134523).</title>
        <authorList>
            <person name="Patel D."/>
            <person name="Shittu T.A."/>
            <person name="Baroncelli R."/>
            <person name="Muthumeenakshi S."/>
            <person name="Osborne T.H."/>
            <person name="Janganan T.K."/>
            <person name="Sreenivasaprasad S."/>
        </authorList>
    </citation>
    <scope>NUCLEOTIDE SEQUENCE</scope>
    <source>
        <strain evidence="3">Conio</strain>
    </source>
</reference>
<gene>
    <name evidence="3" type="ORF">PMIN01_01499</name>
</gene>
<name>A0A9P6GVP9_9PLEO</name>
<keyword evidence="1" id="KW-0732">Signal</keyword>
<evidence type="ECO:0000313" key="4">
    <source>
        <dbReference type="Proteomes" id="UP000756921"/>
    </source>
</evidence>
<evidence type="ECO:0000256" key="1">
    <source>
        <dbReference type="SAM" id="SignalP"/>
    </source>
</evidence>
<keyword evidence="4" id="KW-1185">Reference proteome</keyword>